<dbReference type="InterPro" id="IPR014976">
    <property type="entry name" value="AbpA_HamA_C"/>
</dbReference>
<protein>
    <submittedName>
        <fullName evidence="2">DUF1837 domain-containing protein</fullName>
    </submittedName>
</protein>
<keyword evidence="3" id="KW-1185">Reference proteome</keyword>
<dbReference type="EMBL" id="JAEQMM010000003">
    <property type="protein sequence ID" value="MBT1139032.1"/>
    <property type="molecule type" value="Genomic_DNA"/>
</dbReference>
<gene>
    <name evidence="2" type="ORF">JKL17_13025</name>
</gene>
<proteinExistence type="predicted"/>
<sequence length="309" mass="36234">MTQEYIYHLKEDDSNLHIFYIDYDLNDDNQIIPMVRDFEDELFNDIPVFAFGETQIKKRIKNTGDILPIVREAMKKMYAIPEIQEARDFYSKASNEDKYFKRGEFGELLLYHMLHEYFGAQSLISKIYFRDSGGLPAHGFDAVHLNMDTRKLWLGEAKLYKDGSRAISALAKDLTEHFNTNFFDSEFTIITNRYQDEHEETPDFLKKLISPNTKTLDKLVDINIALLAGFSSDVIANVPDDVSEEYIKNRLNNELILEAEKLKKKLDSDKSSHPWEKRLNVYLLLFPVKDKQEFVRKLHEKLKGAQMWI</sequence>
<reference evidence="2 3" key="1">
    <citation type="submission" date="2021-01" db="EMBL/GenBank/DDBJ databases">
        <title>High-quality draft genome sequence data of six Lactiplantibacillus plantarum subsp. argentoratensis strains isolated from various Greek sourdoughs.</title>
        <authorList>
            <person name="Syrokou M.K."/>
            <person name="Paramithiotis S."/>
            <person name="Skandamis P.N."/>
            <person name="Drosinos E.H."/>
            <person name="Bosnea L."/>
            <person name="Mataragas M."/>
        </authorList>
    </citation>
    <scope>NUCLEOTIDE SEQUENCE [LARGE SCALE GENOMIC DNA]</scope>
    <source>
        <strain evidence="2 3">LQC 2520</strain>
    </source>
</reference>
<evidence type="ECO:0000313" key="3">
    <source>
        <dbReference type="Proteomes" id="UP000694640"/>
    </source>
</evidence>
<feature type="domain" description="Anti-bacteriophage protein A/HamA C-terminal" evidence="1">
    <location>
        <begin position="8"/>
        <end position="302"/>
    </location>
</feature>
<evidence type="ECO:0000313" key="2">
    <source>
        <dbReference type="EMBL" id="MBT1139032.1"/>
    </source>
</evidence>
<accession>A0ABS5UKN7</accession>
<comment type="caution">
    <text evidence="2">The sequence shown here is derived from an EMBL/GenBank/DDBJ whole genome shotgun (WGS) entry which is preliminary data.</text>
</comment>
<name>A0ABS5UKN7_9LACO</name>
<evidence type="ECO:0000259" key="1">
    <source>
        <dbReference type="Pfam" id="PF08878"/>
    </source>
</evidence>
<organism evidence="2 3">
    <name type="scientific">Lactiplantibacillus argentoratensis</name>
    <dbReference type="NCBI Taxonomy" id="271881"/>
    <lineage>
        <taxon>Bacteria</taxon>
        <taxon>Bacillati</taxon>
        <taxon>Bacillota</taxon>
        <taxon>Bacilli</taxon>
        <taxon>Lactobacillales</taxon>
        <taxon>Lactobacillaceae</taxon>
        <taxon>Lactiplantibacillus</taxon>
    </lineage>
</organism>
<dbReference type="Proteomes" id="UP000694640">
    <property type="component" value="Unassembled WGS sequence"/>
</dbReference>
<dbReference type="Pfam" id="PF08878">
    <property type="entry name" value="HamA"/>
    <property type="match status" value="1"/>
</dbReference>
<dbReference type="RefSeq" id="WP_063732436.1">
    <property type="nucleotide sequence ID" value="NZ_JAEQMM010000003.1"/>
</dbReference>